<dbReference type="EMBL" id="JABAFN010000008">
    <property type="protein sequence ID" value="NME21790.1"/>
    <property type="molecule type" value="Genomic_DNA"/>
</dbReference>
<protein>
    <recommendedName>
        <fullName evidence="3">Phage protein</fullName>
    </recommendedName>
</protein>
<proteinExistence type="predicted"/>
<accession>A0AAW9ZG81</accession>
<dbReference type="AlphaFoldDB" id="A0AAW9ZG81"/>
<dbReference type="RefSeq" id="WP_170090646.1">
    <property type="nucleotide sequence ID" value="NZ_JABAFN010000008.1"/>
</dbReference>
<evidence type="ECO:0000313" key="1">
    <source>
        <dbReference type="EMBL" id="NME21790.1"/>
    </source>
</evidence>
<evidence type="ECO:0000313" key="2">
    <source>
        <dbReference type="Proteomes" id="UP000587270"/>
    </source>
</evidence>
<name>A0AAW9ZG81_LIMRT</name>
<evidence type="ECO:0008006" key="3">
    <source>
        <dbReference type="Google" id="ProtNLM"/>
    </source>
</evidence>
<reference evidence="1 2" key="1">
    <citation type="submission" date="2020-04" db="EMBL/GenBank/DDBJ databases">
        <authorList>
            <person name="Hitch T.C.A."/>
            <person name="Wylensek D."/>
            <person name="Clavel T."/>
        </authorList>
    </citation>
    <scope>NUCLEOTIDE SEQUENCE [LARGE SCALE GENOMIC DNA]</scope>
    <source>
        <strain evidence="1 2">WCA-386-APC-4I</strain>
    </source>
</reference>
<sequence>MDKKELYNSINQHLESIDDSLKTLAWVQSATLSMNKEDDTNDVPEDALVYSNAEDALPYNNDIKREQDGE</sequence>
<organism evidence="1 2">
    <name type="scientific">Limosilactobacillus reuteri</name>
    <name type="common">Lactobacillus reuteri</name>
    <dbReference type="NCBI Taxonomy" id="1598"/>
    <lineage>
        <taxon>Bacteria</taxon>
        <taxon>Bacillati</taxon>
        <taxon>Bacillota</taxon>
        <taxon>Bacilli</taxon>
        <taxon>Lactobacillales</taxon>
        <taxon>Lactobacillaceae</taxon>
        <taxon>Limosilactobacillus</taxon>
    </lineage>
</organism>
<comment type="caution">
    <text evidence="1">The sequence shown here is derived from an EMBL/GenBank/DDBJ whole genome shotgun (WGS) entry which is preliminary data.</text>
</comment>
<dbReference type="Proteomes" id="UP000587270">
    <property type="component" value="Unassembled WGS sequence"/>
</dbReference>
<gene>
    <name evidence="1" type="ORF">HF865_03570</name>
</gene>